<keyword evidence="3" id="KW-1185">Reference proteome</keyword>
<evidence type="ECO:0000259" key="1">
    <source>
        <dbReference type="Pfam" id="PF07883"/>
    </source>
</evidence>
<evidence type="ECO:0000313" key="2">
    <source>
        <dbReference type="EMBL" id="GIH25790.1"/>
    </source>
</evidence>
<dbReference type="SUPFAM" id="SSF51182">
    <property type="entry name" value="RmlC-like cupins"/>
    <property type="match status" value="1"/>
</dbReference>
<gene>
    <name evidence="2" type="ORF">Aph01nite_41000</name>
</gene>
<feature type="domain" description="Cupin type-2" evidence="1">
    <location>
        <begin position="37"/>
        <end position="108"/>
    </location>
</feature>
<name>A0A919URT2_9ACTN</name>
<dbReference type="InterPro" id="IPR013096">
    <property type="entry name" value="Cupin_2"/>
</dbReference>
<protein>
    <recommendedName>
        <fullName evidence="1">Cupin type-2 domain-containing protein</fullName>
    </recommendedName>
</protein>
<dbReference type="Gene3D" id="2.60.120.10">
    <property type="entry name" value="Jelly Rolls"/>
    <property type="match status" value="1"/>
</dbReference>
<sequence length="132" mass="14435">MPRPMDDKLLPVRTDAVAPDGSHVRLLCETGGGSMAHFELGPGQVSRPVRHRTVEEIWYVLSGLGVMWRREPDGSERETDLRPGLALTIPTGTSFQFRNTGRTPLEAVGVTMPPWPGENEAIPAEGPWPPSV</sequence>
<reference evidence="2" key="1">
    <citation type="submission" date="2021-01" db="EMBL/GenBank/DDBJ databases">
        <title>Whole genome shotgun sequence of Acrocarpospora phusangensis NBRC 108782.</title>
        <authorList>
            <person name="Komaki H."/>
            <person name="Tamura T."/>
        </authorList>
    </citation>
    <scope>NUCLEOTIDE SEQUENCE</scope>
    <source>
        <strain evidence="2">NBRC 108782</strain>
    </source>
</reference>
<dbReference type="Proteomes" id="UP000640052">
    <property type="component" value="Unassembled WGS sequence"/>
</dbReference>
<proteinExistence type="predicted"/>
<comment type="caution">
    <text evidence="2">The sequence shown here is derived from an EMBL/GenBank/DDBJ whole genome shotgun (WGS) entry which is preliminary data.</text>
</comment>
<dbReference type="Pfam" id="PF07883">
    <property type="entry name" value="Cupin_2"/>
    <property type="match status" value="1"/>
</dbReference>
<organism evidence="2 3">
    <name type="scientific">Acrocarpospora phusangensis</name>
    <dbReference type="NCBI Taxonomy" id="1070424"/>
    <lineage>
        <taxon>Bacteria</taxon>
        <taxon>Bacillati</taxon>
        <taxon>Actinomycetota</taxon>
        <taxon>Actinomycetes</taxon>
        <taxon>Streptosporangiales</taxon>
        <taxon>Streptosporangiaceae</taxon>
        <taxon>Acrocarpospora</taxon>
    </lineage>
</organism>
<dbReference type="InterPro" id="IPR014710">
    <property type="entry name" value="RmlC-like_jellyroll"/>
</dbReference>
<dbReference type="AlphaFoldDB" id="A0A919URT2"/>
<dbReference type="RefSeq" id="WP_204042489.1">
    <property type="nucleotide sequence ID" value="NZ_BOOA01000032.1"/>
</dbReference>
<accession>A0A919URT2</accession>
<dbReference type="InterPro" id="IPR011051">
    <property type="entry name" value="RmlC_Cupin_sf"/>
</dbReference>
<evidence type="ECO:0000313" key="3">
    <source>
        <dbReference type="Proteomes" id="UP000640052"/>
    </source>
</evidence>
<dbReference type="EMBL" id="BOOA01000032">
    <property type="protein sequence ID" value="GIH25790.1"/>
    <property type="molecule type" value="Genomic_DNA"/>
</dbReference>